<dbReference type="OMA" id="RFFIRWI"/>
<dbReference type="eggNOG" id="KOG2123">
    <property type="taxonomic scope" value="Eukaryota"/>
</dbReference>
<reference evidence="5 6" key="1">
    <citation type="submission" date="2012-04" db="EMBL/GenBank/DDBJ databases">
        <title>The Genome Sequence of Saprolegnia declina VS20.</title>
        <authorList>
            <consortium name="The Broad Institute Genome Sequencing Platform"/>
            <person name="Russ C."/>
            <person name="Nusbaum C."/>
            <person name="Tyler B."/>
            <person name="van West P."/>
            <person name="Dieguez-Uribeondo J."/>
            <person name="de Bruijn I."/>
            <person name="Tripathy S."/>
            <person name="Jiang R."/>
            <person name="Young S.K."/>
            <person name="Zeng Q."/>
            <person name="Gargeya S."/>
            <person name="Fitzgerald M."/>
            <person name="Haas B."/>
            <person name="Abouelleil A."/>
            <person name="Alvarado L."/>
            <person name="Arachchi H.M."/>
            <person name="Berlin A."/>
            <person name="Chapman S.B."/>
            <person name="Goldberg J."/>
            <person name="Griggs A."/>
            <person name="Gujja S."/>
            <person name="Hansen M."/>
            <person name="Howarth C."/>
            <person name="Imamovic A."/>
            <person name="Larimer J."/>
            <person name="McCowen C."/>
            <person name="Montmayeur A."/>
            <person name="Murphy C."/>
            <person name="Neiman D."/>
            <person name="Pearson M."/>
            <person name="Priest M."/>
            <person name="Roberts A."/>
            <person name="Saif S."/>
            <person name="Shea T."/>
            <person name="Sisk P."/>
            <person name="Sykes S."/>
            <person name="Wortman J."/>
            <person name="Nusbaum C."/>
            <person name="Birren B."/>
        </authorList>
    </citation>
    <scope>NUCLEOTIDE SEQUENCE [LARGE SCALE GENOMIC DNA]</scope>
    <source>
        <strain evidence="5 6">VS20</strain>
    </source>
</reference>
<evidence type="ECO:0000313" key="5">
    <source>
        <dbReference type="EMBL" id="EQC33683.1"/>
    </source>
</evidence>
<dbReference type="VEuPathDB" id="FungiDB:SDRG_08787"/>
<dbReference type="GO" id="GO:0005737">
    <property type="term" value="C:cytoplasm"/>
    <property type="evidence" value="ECO:0007669"/>
    <property type="project" value="TreeGrafter"/>
</dbReference>
<feature type="compositionally biased region" description="Polar residues" evidence="4">
    <location>
        <begin position="530"/>
        <end position="541"/>
    </location>
</feature>
<evidence type="ECO:0000256" key="3">
    <source>
        <dbReference type="SAM" id="Coils"/>
    </source>
</evidence>
<dbReference type="Gene3D" id="3.80.10.10">
    <property type="entry name" value="Ribonuclease Inhibitor"/>
    <property type="match status" value="1"/>
</dbReference>
<feature type="compositionally biased region" description="Low complexity" evidence="4">
    <location>
        <begin position="542"/>
        <end position="558"/>
    </location>
</feature>
<organism evidence="5 6">
    <name type="scientific">Saprolegnia diclina (strain VS20)</name>
    <dbReference type="NCBI Taxonomy" id="1156394"/>
    <lineage>
        <taxon>Eukaryota</taxon>
        <taxon>Sar</taxon>
        <taxon>Stramenopiles</taxon>
        <taxon>Oomycota</taxon>
        <taxon>Saprolegniomycetes</taxon>
        <taxon>Saprolegniales</taxon>
        <taxon>Saprolegniaceae</taxon>
        <taxon>Saprolegnia</taxon>
    </lineage>
</organism>
<accession>T0RMW0</accession>
<proteinExistence type="predicted"/>
<feature type="compositionally biased region" description="Acidic residues" evidence="4">
    <location>
        <begin position="571"/>
        <end position="581"/>
    </location>
</feature>
<evidence type="ECO:0000313" key="6">
    <source>
        <dbReference type="Proteomes" id="UP000030762"/>
    </source>
</evidence>
<feature type="compositionally biased region" description="Low complexity" evidence="4">
    <location>
        <begin position="635"/>
        <end position="646"/>
    </location>
</feature>
<feature type="coiled-coil region" evidence="3">
    <location>
        <begin position="1273"/>
        <end position="1300"/>
    </location>
</feature>
<feature type="region of interest" description="Disordered" evidence="4">
    <location>
        <begin position="394"/>
        <end position="418"/>
    </location>
</feature>
<feature type="region of interest" description="Disordered" evidence="4">
    <location>
        <begin position="1473"/>
        <end position="1519"/>
    </location>
</feature>
<dbReference type="GeneID" id="19949514"/>
<keyword evidence="2" id="KW-0677">Repeat</keyword>
<feature type="coiled-coil region" evidence="3">
    <location>
        <begin position="1174"/>
        <end position="1201"/>
    </location>
</feature>
<name>T0RMW0_SAPDV</name>
<evidence type="ECO:0000256" key="2">
    <source>
        <dbReference type="ARBA" id="ARBA00022737"/>
    </source>
</evidence>
<evidence type="ECO:0008006" key="7">
    <source>
        <dbReference type="Google" id="ProtNLM"/>
    </source>
</evidence>
<keyword evidence="1" id="KW-0433">Leucine-rich repeat</keyword>
<dbReference type="Proteomes" id="UP000030762">
    <property type="component" value="Unassembled WGS sequence"/>
</dbReference>
<dbReference type="OrthoDB" id="676979at2759"/>
<protein>
    <recommendedName>
        <fullName evidence="7">U2A'/phosphoprotein 32 family A C-terminal domain-containing protein</fullName>
    </recommendedName>
</protein>
<feature type="region of interest" description="Disordered" evidence="4">
    <location>
        <begin position="314"/>
        <end position="365"/>
    </location>
</feature>
<feature type="region of interest" description="Disordered" evidence="4">
    <location>
        <begin position="530"/>
        <end position="674"/>
    </location>
</feature>
<sequence>MESKRRKGCRGTSLMDVLKAHGMRVVDGTKLNMVNKAIDVIGPVVASVARTTTCVYLSQNNLASLAGLEQFGHLKMLSLGSNAIARFDELAHISSPHLKTLYLVGNPICESPNYRPRVLQLLPTLSVLDTLDISTKERQVSSFLIAQDASLRQLLAENHGAITRLEWLVQRIALHKEFYLVVYGSSSLPPLESMAVNVDLLLRLWSHDAPAAHDATTEGQLERMVVRAYEKLQQYPLRKAKLLLQKLGPAAKEKLKSLATPAAPSWEDAYASVLAVQQNTIAKLRGLCERNRRDLMDAIKSLLVRAPTLRPTRTADTTRVVHSDSERLAAAPSAKGHRQDGLEDGMLGDDEWKRSRRRLPPSGARCGDFTDMTLSEAVNKFEFRHLDSIAQVKAQRQLSPTRRHRLKMPAKASDHVDDDQLEDREAVLRLQMQLMEQSLHERDARTQSQERERALEIQLLEYEHQIRRLRDMAAPSEPLQRPAILLPEETVAASTRPRAAPFGIKLSHLAEEAASARPNAVVCASNASPSLMPSATQGTARTSSPYTNTASATAPSTTVMSHGCLSQLEPPVDDASVEDSNECERSPETPSVPPTRRAKPLADRSGIPINTRSNLHPYAASRLSDDDDGPDAGLRRTSTASSARTAHLPPSKVSKCSYGRAATPPPPPVAIDPWHPRESVYRESEYGSPPAPRTTMFLADMTPAPRLYPTHYRHSIAPSIASPTHKTSRLWQTKLQRLLQGWHQWCRRRQRADALTARSVAVRAQRAFAAWQTHAATQRRAARYAQQHLSRVAAACFERWANIGRFSAITKFASTRRANGRVRRLFQSWQTLATQRAFVRRAQAASRLQAERQCVRACFGAWRHVARGHFLQRRHRRSLQRSRDRLVLYKNFHQLHLFAQSQRRPRIDIERSLLSRRAQRTRAVTFGAWRQLQRAITMAKSMRRQAHWRLWQRCHANALAAGQRRCKANRFCLRKIVAHWAATSAGARDASRGSQIALRHATTHCMKRTWRCWVLYKTRRRKYVLGYLKAYKHYSTKWLRKVWRVWGAEAVLHLRHRRAHKQAQLRKVFFGLRHAVFLAREMRRRDKNLLKLEARMQLWTAASLWHRWRRWASLQGRTKRLLALLAYQSHGRLRTRCWSHWVLRHAMMRSAQMVALEDMTRDAQDAQDAAADTVSTLRSTNEALQAQIASLETKLATKDAAVADAYTLCAEKDAAIATLRGEVATTQGQVEENETLLRLQAQAHARDRAEMDAAVQVHVQDVERLQRMLLDVKHELLATSTQLEREKDLARRQVEQLAQQARHTAALEDQLATTEAAAQSNEHLLATERAERQDAAVRCHEYERRLAQTCRDIHTREEDAERELLHARDAAYASDQQRVAVEARNAELLKLLHEKNAHVAALSSQVESLRSSEATKVTSLLQDVQATIAMPPMLSRSNQEVALDTELAALDVHTKSIHDDIRSLQDRLLQRLHQAPLHPAPPHATMTPPKPKRRVKPKTPLAPARSSPKPPSSVSKRLY</sequence>
<dbReference type="RefSeq" id="XP_008612906.1">
    <property type="nucleotide sequence ID" value="XM_008614684.1"/>
</dbReference>
<dbReference type="PANTHER" id="PTHR15454">
    <property type="entry name" value="NISCHARIN RELATED"/>
    <property type="match status" value="1"/>
</dbReference>
<evidence type="ECO:0000256" key="1">
    <source>
        <dbReference type="ARBA" id="ARBA00022614"/>
    </source>
</evidence>
<gene>
    <name evidence="5" type="ORF">SDRG_08787</name>
</gene>
<dbReference type="InParanoid" id="T0RMW0"/>
<keyword evidence="3" id="KW-0175">Coiled coil</keyword>
<dbReference type="InterPro" id="IPR032675">
    <property type="entry name" value="LRR_dom_sf"/>
</dbReference>
<feature type="compositionally biased region" description="Low complexity" evidence="4">
    <location>
        <begin position="1498"/>
        <end position="1519"/>
    </location>
</feature>
<dbReference type="EMBL" id="JH767158">
    <property type="protein sequence ID" value="EQC33683.1"/>
    <property type="molecule type" value="Genomic_DNA"/>
</dbReference>
<dbReference type="PANTHER" id="PTHR15454:SF56">
    <property type="entry name" value="PROTEIN PHOSPHATASE 1 REGULATORY SUBUNIT 7-RELATED"/>
    <property type="match status" value="1"/>
</dbReference>
<evidence type="ECO:0000256" key="4">
    <source>
        <dbReference type="SAM" id="MobiDB-lite"/>
    </source>
</evidence>
<dbReference type="SUPFAM" id="SSF52058">
    <property type="entry name" value="L domain-like"/>
    <property type="match status" value="1"/>
</dbReference>
<keyword evidence="6" id="KW-1185">Reference proteome</keyword>